<feature type="non-terminal residue" evidence="1">
    <location>
        <position position="52"/>
    </location>
</feature>
<proteinExistence type="predicted"/>
<name>A0A6V7H6D3_9HYME</name>
<dbReference type="Proteomes" id="UP000752696">
    <property type="component" value="Unassembled WGS sequence"/>
</dbReference>
<dbReference type="OrthoDB" id="8068092at2759"/>
<sequence length="52" mass="6424">RVNLLKICCTRFLRTEPYKTFYKTSMNEDALFKILDLLTRWMRPKNYNNIIH</sequence>
<keyword evidence="2" id="KW-1185">Reference proteome</keyword>
<dbReference type="AlphaFoldDB" id="A0A6V7H6D3"/>
<comment type="caution">
    <text evidence="1">The sequence shown here is derived from an EMBL/GenBank/DDBJ whole genome shotgun (WGS) entry which is preliminary data.</text>
</comment>
<evidence type="ECO:0000313" key="2">
    <source>
        <dbReference type="Proteomes" id="UP000752696"/>
    </source>
</evidence>
<organism evidence="1 2">
    <name type="scientific">Heterotrigona itama</name>
    <dbReference type="NCBI Taxonomy" id="395501"/>
    <lineage>
        <taxon>Eukaryota</taxon>
        <taxon>Metazoa</taxon>
        <taxon>Ecdysozoa</taxon>
        <taxon>Arthropoda</taxon>
        <taxon>Hexapoda</taxon>
        <taxon>Insecta</taxon>
        <taxon>Pterygota</taxon>
        <taxon>Neoptera</taxon>
        <taxon>Endopterygota</taxon>
        <taxon>Hymenoptera</taxon>
        <taxon>Apocrita</taxon>
        <taxon>Aculeata</taxon>
        <taxon>Apoidea</taxon>
        <taxon>Anthophila</taxon>
        <taxon>Apidae</taxon>
        <taxon>Heterotrigona</taxon>
    </lineage>
</organism>
<gene>
    <name evidence="1" type="ORF">MHI_LOCUS427794</name>
</gene>
<evidence type="ECO:0000313" key="1">
    <source>
        <dbReference type="EMBL" id="CAD1474083.1"/>
    </source>
</evidence>
<accession>A0A6V7H6D3</accession>
<reference evidence="1" key="1">
    <citation type="submission" date="2020-07" db="EMBL/GenBank/DDBJ databases">
        <authorList>
            <person name="Nazaruddin N."/>
        </authorList>
    </citation>
    <scope>NUCLEOTIDE SEQUENCE</scope>
</reference>
<protein>
    <submittedName>
        <fullName evidence="1">Uncharacterized protein</fullName>
    </submittedName>
</protein>
<dbReference type="EMBL" id="CAJDYZ010007147">
    <property type="protein sequence ID" value="CAD1474083.1"/>
    <property type="molecule type" value="Genomic_DNA"/>
</dbReference>
<feature type="non-terminal residue" evidence="1">
    <location>
        <position position="1"/>
    </location>
</feature>